<dbReference type="EMBL" id="JALANJ010000003">
    <property type="protein sequence ID" value="MCY8119621.1"/>
    <property type="molecule type" value="Genomic_DNA"/>
</dbReference>
<name>A0A9Q4DLL4_BACSC</name>
<protein>
    <submittedName>
        <fullName evidence="2">Uncharacterized protein</fullName>
    </submittedName>
</protein>
<accession>A0A9Q4DLL4</accession>
<feature type="region of interest" description="Disordered" evidence="1">
    <location>
        <begin position="351"/>
        <end position="415"/>
    </location>
</feature>
<sequence length="517" mass="56105">MAITPVPDLTSPQNIGYTDTDSNPIIHSVRWRHLPSRHIFPDVGDVVTYHQKGPLVIDIQLHSVSYLDIYCLKSAGIVSAKVFLRFATETDNTLVEEPYLTGEGGKSISLESDPNNPDLLVIRGIAFTQKDLGDGTPMYDFMSMTKEGIYEVWLKCVTDSAKELHVRIPFQWANLYGEDPSTGGEEVPSEPKEPPKVEGPLHVQYDEYYLTIIEGDSPFTKRPSTQFRMAAVGVLQNAYCYERIATPPMEFIDKPAEVPLIGDEPSEPCGLKISPSQYLEVTVGEKGKFSLVHSNTSGVLKISVKVDETALYDLGDGKFQALRIGTFPIKYVVTYEDGQQCTVTSTVVVKSKSTGSDGGDGGTGGTGGDGGDSGSGDTGTGGTGGDGGTGGGGTTDPEPDPTPNDPAPTAYCSDVISGDSGYNSRKFDVTESGVYYIEYNFFSEPDEMFIYVGGVLKHRTGFHAYSEKSPFGFKYKPSDGKLKINMNREDEGTRWSYTLYCPSSVPDEVKANAPIVF</sequence>
<evidence type="ECO:0000313" key="3">
    <source>
        <dbReference type="Proteomes" id="UP001070352"/>
    </source>
</evidence>
<evidence type="ECO:0000256" key="1">
    <source>
        <dbReference type="SAM" id="MobiDB-lite"/>
    </source>
</evidence>
<dbReference type="AlphaFoldDB" id="A0A9Q4DLL4"/>
<gene>
    <name evidence="2" type="ORF">MOC45_03205</name>
</gene>
<dbReference type="Proteomes" id="UP001070352">
    <property type="component" value="Unassembled WGS sequence"/>
</dbReference>
<feature type="compositionally biased region" description="Gly residues" evidence="1">
    <location>
        <begin position="356"/>
        <end position="394"/>
    </location>
</feature>
<proteinExistence type="predicted"/>
<evidence type="ECO:0000313" key="2">
    <source>
        <dbReference type="EMBL" id="MCY8119621.1"/>
    </source>
</evidence>
<feature type="region of interest" description="Disordered" evidence="1">
    <location>
        <begin position="179"/>
        <end position="198"/>
    </location>
</feature>
<reference evidence="2" key="1">
    <citation type="submission" date="2022-02" db="EMBL/GenBank/DDBJ databases">
        <title>Crop Bioprotection Bacillus Genome Sequencing.</title>
        <authorList>
            <person name="Dunlap C."/>
        </authorList>
    </citation>
    <scope>NUCLEOTIDE SEQUENCE</scope>
    <source>
        <strain evidence="2">M18B4</strain>
    </source>
</reference>
<comment type="caution">
    <text evidence="2">The sequence shown here is derived from an EMBL/GenBank/DDBJ whole genome shotgun (WGS) entry which is preliminary data.</text>
</comment>
<organism evidence="2 3">
    <name type="scientific">Bacillus spizizenii</name>
    <name type="common">Bacillus subtilis subsp. spizizenii</name>
    <dbReference type="NCBI Taxonomy" id="96241"/>
    <lineage>
        <taxon>Bacteria</taxon>
        <taxon>Bacillati</taxon>
        <taxon>Bacillota</taxon>
        <taxon>Bacilli</taxon>
        <taxon>Bacillales</taxon>
        <taxon>Bacillaceae</taxon>
        <taxon>Bacillus</taxon>
    </lineage>
</organism>